<evidence type="ECO:0000313" key="2">
    <source>
        <dbReference type="Proteomes" id="UP001160148"/>
    </source>
</evidence>
<dbReference type="EMBL" id="CARXXK010000001">
    <property type="protein sequence ID" value="CAI6343949.1"/>
    <property type="molecule type" value="Genomic_DNA"/>
</dbReference>
<reference evidence="1 2" key="1">
    <citation type="submission" date="2023-01" db="EMBL/GenBank/DDBJ databases">
        <authorList>
            <person name="Whitehead M."/>
        </authorList>
    </citation>
    <scope>NUCLEOTIDE SEQUENCE [LARGE SCALE GENOMIC DNA]</scope>
</reference>
<gene>
    <name evidence="1" type="ORF">MEUPH1_LOCUS1142</name>
</gene>
<comment type="caution">
    <text evidence="1">The sequence shown here is derived from an EMBL/GenBank/DDBJ whole genome shotgun (WGS) entry which is preliminary data.</text>
</comment>
<organism evidence="1 2">
    <name type="scientific">Macrosiphum euphorbiae</name>
    <name type="common">potato aphid</name>
    <dbReference type="NCBI Taxonomy" id="13131"/>
    <lineage>
        <taxon>Eukaryota</taxon>
        <taxon>Metazoa</taxon>
        <taxon>Ecdysozoa</taxon>
        <taxon>Arthropoda</taxon>
        <taxon>Hexapoda</taxon>
        <taxon>Insecta</taxon>
        <taxon>Pterygota</taxon>
        <taxon>Neoptera</taxon>
        <taxon>Paraneoptera</taxon>
        <taxon>Hemiptera</taxon>
        <taxon>Sternorrhyncha</taxon>
        <taxon>Aphidomorpha</taxon>
        <taxon>Aphidoidea</taxon>
        <taxon>Aphididae</taxon>
        <taxon>Macrosiphini</taxon>
        <taxon>Macrosiphum</taxon>
    </lineage>
</organism>
<protein>
    <submittedName>
        <fullName evidence="1">Uncharacterized protein</fullName>
    </submittedName>
</protein>
<proteinExistence type="predicted"/>
<evidence type="ECO:0000313" key="1">
    <source>
        <dbReference type="EMBL" id="CAI6343949.1"/>
    </source>
</evidence>
<dbReference type="AlphaFoldDB" id="A0AAV0VI97"/>
<dbReference type="Proteomes" id="UP001160148">
    <property type="component" value="Unassembled WGS sequence"/>
</dbReference>
<accession>A0AAV0VI97</accession>
<sequence>MGVFEEPKIRLSDIQKRIMRVRDAGDALNKIPVTRLDKTKFRMMYATVPRIKEEFEEQLSIVIKQLGKPEKDQKSEEDMQFT</sequence>
<keyword evidence="2" id="KW-1185">Reference proteome</keyword>
<name>A0AAV0VI97_9HEMI</name>